<dbReference type="InterPro" id="IPR059125">
    <property type="entry name" value="Ferritin_actino"/>
</dbReference>
<gene>
    <name evidence="2" type="ORF">UFOPK2370_00949</name>
</gene>
<accession>A0A6J6NVI7</accession>
<name>A0A6J6NVI7_9ZZZZ</name>
<dbReference type="EMBL" id="CAEZXK010000026">
    <property type="protein sequence ID" value="CAB4690820.1"/>
    <property type="molecule type" value="Genomic_DNA"/>
</dbReference>
<dbReference type="Gene3D" id="1.20.1260.10">
    <property type="match status" value="1"/>
</dbReference>
<feature type="domain" description="Ferritin-like" evidence="1">
    <location>
        <begin position="44"/>
        <end position="200"/>
    </location>
</feature>
<evidence type="ECO:0000313" key="2">
    <source>
        <dbReference type="EMBL" id="CAB4690820.1"/>
    </source>
</evidence>
<organism evidence="2">
    <name type="scientific">freshwater metagenome</name>
    <dbReference type="NCBI Taxonomy" id="449393"/>
    <lineage>
        <taxon>unclassified sequences</taxon>
        <taxon>metagenomes</taxon>
        <taxon>ecological metagenomes</taxon>
    </lineage>
</organism>
<dbReference type="InterPro" id="IPR012347">
    <property type="entry name" value="Ferritin-like"/>
</dbReference>
<proteinExistence type="predicted"/>
<evidence type="ECO:0000259" key="1">
    <source>
        <dbReference type="Pfam" id="PF13794"/>
    </source>
</evidence>
<reference evidence="2" key="1">
    <citation type="submission" date="2020-05" db="EMBL/GenBank/DDBJ databases">
        <authorList>
            <person name="Chiriac C."/>
            <person name="Salcher M."/>
            <person name="Ghai R."/>
            <person name="Kavagutti S V."/>
        </authorList>
    </citation>
    <scope>NUCLEOTIDE SEQUENCE</scope>
</reference>
<sequence>MFDWFKRLFPRASNFVLAPREDRAARNTGKINLKPYSPDPRRYLGQLAYLQLSQFEILTNELKYSPTTAYKAQLSEAAAKSFEQYRAISKLITAKGIDPTDAMDPYVERIETFHSRISGNDWYETIIKVYLVSGLLNDFYTRLAVGLEPASRAAVEKTLSDKTFEKYAVKALLESMQQDPTLASRLALWGRRVMGDVLLELRAAFDNRKLAGVTRTAQLTLEQEREANLAAYSKLEPLVSELIAAHSVRMDAIGLTA</sequence>
<dbReference type="Pfam" id="PF13794">
    <property type="entry name" value="MiaE_2"/>
    <property type="match status" value="1"/>
</dbReference>
<protein>
    <submittedName>
        <fullName evidence="2">Unannotated protein</fullName>
    </submittedName>
</protein>
<dbReference type="AlphaFoldDB" id="A0A6J6NVI7"/>